<dbReference type="PANTHER" id="PTHR31352">
    <property type="entry name" value="BETA-AMYLASE 1, CHLOROPLASTIC"/>
    <property type="match status" value="1"/>
</dbReference>
<feature type="compositionally biased region" description="Basic and acidic residues" evidence="6">
    <location>
        <begin position="1"/>
        <end position="10"/>
    </location>
</feature>
<dbReference type="InterPro" id="IPR000477">
    <property type="entry name" value="RT_dom"/>
</dbReference>
<feature type="compositionally biased region" description="Acidic residues" evidence="6">
    <location>
        <begin position="11"/>
        <end position="31"/>
    </location>
</feature>
<accession>A0A1J6IR07</accession>
<evidence type="ECO:0000259" key="7">
    <source>
        <dbReference type="Pfam" id="PF00078"/>
    </source>
</evidence>
<reference evidence="9" key="1">
    <citation type="submission" date="2016-11" db="EMBL/GenBank/DDBJ databases">
        <title>The genome of Nicotiana attenuata.</title>
        <authorList>
            <person name="Xu S."/>
            <person name="Brockmoeller T."/>
            <person name="Gaquerel E."/>
            <person name="Navarro A."/>
            <person name="Kuhl H."/>
            <person name="Gase K."/>
            <person name="Ling Z."/>
            <person name="Zhou W."/>
            <person name="Kreitzer C."/>
            <person name="Stanke M."/>
            <person name="Tang H."/>
            <person name="Lyons E."/>
            <person name="Pandey P."/>
            <person name="Pandey S.P."/>
            <person name="Timmermann B."/>
            <person name="Baldwin I.T."/>
        </authorList>
    </citation>
    <scope>NUCLEOTIDE SEQUENCE [LARGE SCALE GENOMIC DNA]</scope>
    <source>
        <strain evidence="9">UT</strain>
    </source>
</reference>
<feature type="active site" description="Proton donor" evidence="4">
    <location>
        <position position="864"/>
    </location>
</feature>
<comment type="similarity">
    <text evidence="1 5">Belongs to the glycosyl hydrolase 14 family.</text>
</comment>
<evidence type="ECO:0000256" key="4">
    <source>
        <dbReference type="PIRSR" id="PIRSR601554-1"/>
    </source>
</evidence>
<evidence type="ECO:0000256" key="1">
    <source>
        <dbReference type="ARBA" id="ARBA00005652"/>
    </source>
</evidence>
<dbReference type="SUPFAM" id="SSF51445">
    <property type="entry name" value="(Trans)glycosidases"/>
    <property type="match status" value="2"/>
</dbReference>
<gene>
    <name evidence="9" type="primary">BAM2_3</name>
    <name evidence="9" type="ORF">A4A49_26286</name>
</gene>
<dbReference type="PRINTS" id="PR00750">
    <property type="entry name" value="BETAAMYLASE"/>
</dbReference>
<evidence type="ECO:0000313" key="10">
    <source>
        <dbReference type="Proteomes" id="UP000187609"/>
    </source>
</evidence>
<dbReference type="Pfam" id="PF00078">
    <property type="entry name" value="RVT_1"/>
    <property type="match status" value="1"/>
</dbReference>
<feature type="region of interest" description="Disordered" evidence="6">
    <location>
        <begin position="137"/>
        <end position="175"/>
    </location>
</feature>
<feature type="compositionally biased region" description="Polar residues" evidence="6">
    <location>
        <begin position="47"/>
        <end position="62"/>
    </location>
</feature>
<protein>
    <recommendedName>
        <fullName evidence="5">Beta-amylase</fullName>
        <ecNumber evidence="5">3.2.1.2</ecNumber>
    </recommendedName>
</protein>
<dbReference type="InterPro" id="IPR001371">
    <property type="entry name" value="Glyco_hydro_14B_pln"/>
</dbReference>
<comment type="catalytic activity">
    <reaction evidence="5">
        <text>Hydrolysis of (1-&gt;4)-alpha-D-glucosidic linkages in polysaccharides so as to remove successive maltose units from the non-reducing ends of the chains.</text>
        <dbReference type="EC" id="3.2.1.2"/>
    </reaction>
</comment>
<dbReference type="InterPro" id="IPR001554">
    <property type="entry name" value="Glyco_hydro_14"/>
</dbReference>
<organism evidence="9 10">
    <name type="scientific">Nicotiana attenuata</name>
    <name type="common">Coyote tobacco</name>
    <dbReference type="NCBI Taxonomy" id="49451"/>
    <lineage>
        <taxon>Eukaryota</taxon>
        <taxon>Viridiplantae</taxon>
        <taxon>Streptophyta</taxon>
        <taxon>Embryophyta</taxon>
        <taxon>Tracheophyta</taxon>
        <taxon>Spermatophyta</taxon>
        <taxon>Magnoliopsida</taxon>
        <taxon>eudicotyledons</taxon>
        <taxon>Gunneridae</taxon>
        <taxon>Pentapetalae</taxon>
        <taxon>asterids</taxon>
        <taxon>lamiids</taxon>
        <taxon>Solanales</taxon>
        <taxon>Solanaceae</taxon>
        <taxon>Nicotianoideae</taxon>
        <taxon>Nicotianeae</taxon>
        <taxon>Nicotiana</taxon>
    </lineage>
</organism>
<dbReference type="GO" id="GO:0016161">
    <property type="term" value="F:beta-amylase activity"/>
    <property type="evidence" value="ECO:0007669"/>
    <property type="project" value="UniProtKB-EC"/>
</dbReference>
<dbReference type="GO" id="GO:0006355">
    <property type="term" value="P:regulation of DNA-templated transcription"/>
    <property type="evidence" value="ECO:0007669"/>
    <property type="project" value="UniProtKB-ARBA"/>
</dbReference>
<dbReference type="Gramene" id="OIT07286">
    <property type="protein sequence ID" value="OIT07286"/>
    <property type="gene ID" value="A4A49_26286"/>
</dbReference>
<name>A0A1J6IR07_NICAT</name>
<evidence type="ECO:0000313" key="9">
    <source>
        <dbReference type="EMBL" id="OIT07286.1"/>
    </source>
</evidence>
<keyword evidence="2 5" id="KW-0119">Carbohydrate metabolism</keyword>
<dbReference type="Pfam" id="PF01373">
    <property type="entry name" value="Glyco_hydro_14"/>
    <property type="match status" value="2"/>
</dbReference>
<dbReference type="PRINTS" id="PR00842">
    <property type="entry name" value="GLHYDLASE14B"/>
</dbReference>
<keyword evidence="5" id="KW-0326">Glycosidase</keyword>
<sequence>MASEMQRYDTNEDDEEMDVKEEDDEDEDDEDKNGTMHAMAGFDGAHGSSSSNRFQHHQQYQEPPTPQGGSRRCRPLEEKERTKLRERQRRAITAKILAGLRRHGNYNLRVRADINDVIAALAREAGWVVLPDGTTFPSKSHSQVTGTTGGTPTTMVTSSSSHIPTQHTPPASLKGTPSGFQNTADHSAFQMKSVFIPASSPYDSSSTARSQTSAMVADGQDTQNDPFLVGSGDSIDKEVIDIHTKLQERDFAGTPYIPVYVMLPLGVINMKSELVDADGLVKQLRVFKSINVDGVMVDCWWGIVEANAPQDYNWNGYKRLFQVVREHKLKIKVVMSFHECGGNIGDDVCIPLPHWVSEIGRSNPDIYFTDRAGRRNPECLSWGIDKERVLKGRTAVEHRLAVLDMCIRMKRKKRHARGRSRIRWGALTKNKAHELEGRLSAMGAWRSSGDANTMWSMTASCVRKAAREVLGISKGFSSRHQGDWWWNDVVQGKVEAKKVAYAKMAGSTSEEERRANRERYKVARKEAKMAVTEAKNAAFSRLYEELGEKGGDRKLFRLAKARERKARDLDQVRTKRMPDEWRSSTVVPLYKNKGDIQCCNNYRGIKLLIHTMKVWERVVEVRVRKTTSVSDNQFGFMPGRSTTEAIHLIRRLVERYRDKKKDLHMVFIDLEKAYDKGDGEIDEDVTHRIGAGWMKWRLASGVLCDKKVPLPLKGKFYRAVVRPAMLYGAECWPVKNSHIQRMKVAEMRMLRWMCGHTRIDKIRNEDIRKKVGVAPVDDKMREARLRWFGHVQRRSLDALVRRCDRLAVVGTRRGRGRPKRYLGEVIRQDMVYFDYMRSFRVEFDEFFEDGIISMVEVGLGPCGELRYPSNPVKHGWRYPGVGEFQCYDQYLLKSLRKAAEARGHSFWARGPDNAGSYNSQPQETGFFCDGGDYDGYYGRFFLNWYSQVLVDHADRVLSLAKLAFDGTCIAAKLSGIHWWYKTSSHAAELTAGFYNPSNRDGYVAIAAMLKKHGAALNFKCAEMSMLEQTVDFSEALGDPEGLAWQVLNAAWDVSLPVCSENALLCHDRGGYNCLLEKAKLLNDPDGKHIFAFTYLRLGPLLIDGQNFMEFERFVKRMHGEAVLEFQS</sequence>
<keyword evidence="3 5" id="KW-0624">Polysaccharide degradation</keyword>
<dbReference type="PANTHER" id="PTHR31352:SF47">
    <property type="entry name" value="BETA-AMYLASE 7"/>
    <property type="match status" value="1"/>
</dbReference>
<keyword evidence="5" id="KW-0378">Hydrolase</keyword>
<dbReference type="Pfam" id="PF05687">
    <property type="entry name" value="BES1_N"/>
    <property type="match status" value="1"/>
</dbReference>
<dbReference type="GO" id="GO:0000272">
    <property type="term" value="P:polysaccharide catabolic process"/>
    <property type="evidence" value="ECO:0007669"/>
    <property type="project" value="UniProtKB-KW"/>
</dbReference>
<dbReference type="EC" id="3.2.1.2" evidence="5"/>
<dbReference type="InterPro" id="IPR008540">
    <property type="entry name" value="BES1_N"/>
</dbReference>
<dbReference type="OMA" id="AVMDHQH"/>
<dbReference type="EMBL" id="MJEQ01037183">
    <property type="protein sequence ID" value="OIT07286.1"/>
    <property type="molecule type" value="Genomic_DNA"/>
</dbReference>
<feature type="region of interest" description="Disordered" evidence="6">
    <location>
        <begin position="1"/>
        <end position="76"/>
    </location>
</feature>
<feature type="domain" description="Reverse transcriptase" evidence="7">
    <location>
        <begin position="593"/>
        <end position="676"/>
    </location>
</feature>
<evidence type="ECO:0000256" key="2">
    <source>
        <dbReference type="ARBA" id="ARBA00023277"/>
    </source>
</evidence>
<dbReference type="InterPro" id="IPR017853">
    <property type="entry name" value="GH"/>
</dbReference>
<feature type="domain" description="BES1/BZR1 plant transcription factor N-terminal" evidence="8">
    <location>
        <begin position="69"/>
        <end position="205"/>
    </location>
</feature>
<evidence type="ECO:0000256" key="3">
    <source>
        <dbReference type="ARBA" id="ARBA00023326"/>
    </source>
</evidence>
<evidence type="ECO:0000259" key="8">
    <source>
        <dbReference type="Pfam" id="PF05687"/>
    </source>
</evidence>
<feature type="active site" description="Proton acceptor" evidence="4">
    <location>
        <position position="1060"/>
    </location>
</feature>
<proteinExistence type="inferred from homology"/>
<feature type="compositionally biased region" description="Low complexity" evidence="6">
    <location>
        <begin position="150"/>
        <end position="161"/>
    </location>
</feature>
<evidence type="ECO:0000256" key="5">
    <source>
        <dbReference type="RuleBase" id="RU000509"/>
    </source>
</evidence>
<comment type="caution">
    <text evidence="9">The sequence shown here is derived from an EMBL/GenBank/DDBJ whole genome shotgun (WGS) entry which is preliminary data.</text>
</comment>
<dbReference type="AlphaFoldDB" id="A0A1J6IR07"/>
<dbReference type="Proteomes" id="UP000187609">
    <property type="component" value="Unassembled WGS sequence"/>
</dbReference>
<evidence type="ECO:0000256" key="6">
    <source>
        <dbReference type="SAM" id="MobiDB-lite"/>
    </source>
</evidence>
<dbReference type="Gene3D" id="3.20.20.80">
    <property type="entry name" value="Glycosidases"/>
    <property type="match status" value="2"/>
</dbReference>
<keyword evidence="10" id="KW-1185">Reference proteome</keyword>